<comment type="caution">
    <text evidence="3">The sequence shown here is derived from an EMBL/GenBank/DDBJ whole genome shotgun (WGS) entry which is preliminary data.</text>
</comment>
<evidence type="ECO:0000256" key="2">
    <source>
        <dbReference type="SAM" id="SignalP"/>
    </source>
</evidence>
<keyword evidence="2" id="KW-0732">Signal</keyword>
<accession>A0AB72X673</accession>
<reference evidence="3 4" key="1">
    <citation type="submission" date="2023-07" db="EMBL/GenBank/DDBJ databases">
        <authorList>
            <person name="Peeters C."/>
        </authorList>
    </citation>
    <scope>NUCLEOTIDE SEQUENCE [LARGE SCALE GENOMIC DNA]</scope>
    <source>
        <strain evidence="3 4">R-16034</strain>
    </source>
</reference>
<keyword evidence="4" id="KW-1185">Reference proteome</keyword>
<dbReference type="RefSeq" id="WP_316875067.1">
    <property type="nucleotide sequence ID" value="NZ_CATWEH010000004.1"/>
</dbReference>
<protein>
    <recommendedName>
        <fullName evidence="5">Lipoprotein</fullName>
    </recommendedName>
</protein>
<dbReference type="EMBL" id="CATWHI010000003">
    <property type="protein sequence ID" value="CAJ0741371.1"/>
    <property type="molecule type" value="Genomic_DNA"/>
</dbReference>
<feature type="chain" id="PRO_5044505124" description="Lipoprotein" evidence="2">
    <location>
        <begin position="22"/>
        <end position="343"/>
    </location>
</feature>
<feature type="compositionally biased region" description="Polar residues" evidence="1">
    <location>
        <begin position="72"/>
        <end position="99"/>
    </location>
</feature>
<dbReference type="PROSITE" id="PS51257">
    <property type="entry name" value="PROKAR_LIPOPROTEIN"/>
    <property type="match status" value="1"/>
</dbReference>
<evidence type="ECO:0000313" key="4">
    <source>
        <dbReference type="Proteomes" id="UP001189225"/>
    </source>
</evidence>
<dbReference type="Gene3D" id="2.40.360.20">
    <property type="match status" value="1"/>
</dbReference>
<dbReference type="AlphaFoldDB" id="A0AB72X673"/>
<sequence length="343" mass="35835">MKAWGKGFTGIALACALSACGGGGDSGSVADPNSFSVSATVGGTKVQTFSATSGQNATLTVKSGQDLRLDSSTDVNWKSGDATSNTEVSVKGASTQSWTAGLKSPPGGTFTVTVTSAKDASKSAKVTVTVTPHEYSAVAQHVGSTVVWSENSTRLDGSVSTRTRTNVTTAVANGQSTVDSTVDAAATPSERYTYDADNNRLTRTYLNINSGGDNACSYGPVRKMLNFPMSVGKSWQTTWFYSCAAGYHESAALTSTVEGYESLTTPAGTFNTLRVHYVLALTNANDSALPGGSTGTAAYGQDYRCWWHVDTGHFVRCDFAYSYPSGAPSNFLKTFSQVATSVQ</sequence>
<evidence type="ECO:0000313" key="3">
    <source>
        <dbReference type="EMBL" id="CAJ0741371.1"/>
    </source>
</evidence>
<feature type="region of interest" description="Disordered" evidence="1">
    <location>
        <begin position="72"/>
        <end position="102"/>
    </location>
</feature>
<feature type="signal peptide" evidence="2">
    <location>
        <begin position="1"/>
        <end position="21"/>
    </location>
</feature>
<name>A0AB72X673_9RALS</name>
<dbReference type="Proteomes" id="UP001189225">
    <property type="component" value="Unassembled WGS sequence"/>
</dbReference>
<proteinExistence type="predicted"/>
<evidence type="ECO:0000256" key="1">
    <source>
        <dbReference type="SAM" id="MobiDB-lite"/>
    </source>
</evidence>
<evidence type="ECO:0008006" key="5">
    <source>
        <dbReference type="Google" id="ProtNLM"/>
    </source>
</evidence>
<organism evidence="3 4">
    <name type="scientific">Ralstonia edaphi</name>
    <dbReference type="NCBI Taxonomy" id="3058599"/>
    <lineage>
        <taxon>Bacteria</taxon>
        <taxon>Pseudomonadati</taxon>
        <taxon>Pseudomonadota</taxon>
        <taxon>Betaproteobacteria</taxon>
        <taxon>Burkholderiales</taxon>
        <taxon>Burkholderiaceae</taxon>
        <taxon>Ralstonia</taxon>
    </lineage>
</organism>
<gene>
    <name evidence="3" type="ORF">R16034_02607</name>
</gene>